<feature type="signal peptide" evidence="1">
    <location>
        <begin position="1"/>
        <end position="18"/>
    </location>
</feature>
<feature type="chain" id="PRO_5003578117" description="Secreted protein" evidence="1">
    <location>
        <begin position="19"/>
        <end position="212"/>
    </location>
</feature>
<keyword evidence="1" id="KW-0732">Signal</keyword>
<reference evidence="3" key="1">
    <citation type="journal article" date="2002" name="Science">
        <title>The draft genome of Ciona intestinalis: insights into chordate and vertebrate origins.</title>
        <authorList>
            <person name="Dehal P."/>
            <person name="Satou Y."/>
            <person name="Campbell R.K."/>
            <person name="Chapman J."/>
            <person name="Degnan B."/>
            <person name="De Tomaso A."/>
            <person name="Davidson B."/>
            <person name="Di Gregorio A."/>
            <person name="Gelpke M."/>
            <person name="Goodstein D.M."/>
            <person name="Harafuji N."/>
            <person name="Hastings K.E."/>
            <person name="Ho I."/>
            <person name="Hotta K."/>
            <person name="Huang W."/>
            <person name="Kawashima T."/>
            <person name="Lemaire P."/>
            <person name="Martinez D."/>
            <person name="Meinertzhagen I.A."/>
            <person name="Necula S."/>
            <person name="Nonaka M."/>
            <person name="Putnam N."/>
            <person name="Rash S."/>
            <person name="Saiga H."/>
            <person name="Satake M."/>
            <person name="Terry A."/>
            <person name="Yamada L."/>
            <person name="Wang H.G."/>
            <person name="Awazu S."/>
            <person name="Azumi K."/>
            <person name="Boore J."/>
            <person name="Branno M."/>
            <person name="Chin-Bow S."/>
            <person name="DeSantis R."/>
            <person name="Doyle S."/>
            <person name="Francino P."/>
            <person name="Keys D.N."/>
            <person name="Haga S."/>
            <person name="Hayashi H."/>
            <person name="Hino K."/>
            <person name="Imai K.S."/>
            <person name="Inaba K."/>
            <person name="Kano S."/>
            <person name="Kobayashi K."/>
            <person name="Kobayashi M."/>
            <person name="Lee B.I."/>
            <person name="Makabe K.W."/>
            <person name="Manohar C."/>
            <person name="Matassi G."/>
            <person name="Medina M."/>
            <person name="Mochizuki Y."/>
            <person name="Mount S."/>
            <person name="Morishita T."/>
            <person name="Miura S."/>
            <person name="Nakayama A."/>
            <person name="Nishizaka S."/>
            <person name="Nomoto H."/>
            <person name="Ohta F."/>
            <person name="Oishi K."/>
            <person name="Rigoutsos I."/>
            <person name="Sano M."/>
            <person name="Sasaki A."/>
            <person name="Sasakura Y."/>
            <person name="Shoguchi E."/>
            <person name="Shin-i T."/>
            <person name="Spagnuolo A."/>
            <person name="Stainier D."/>
            <person name="Suzuki M.M."/>
            <person name="Tassy O."/>
            <person name="Takatori N."/>
            <person name="Tokuoka M."/>
            <person name="Yagi K."/>
            <person name="Yoshizaki F."/>
            <person name="Wada S."/>
            <person name="Zhang C."/>
            <person name="Hyatt P.D."/>
            <person name="Larimer F."/>
            <person name="Detter C."/>
            <person name="Doggett N."/>
            <person name="Glavina T."/>
            <person name="Hawkins T."/>
            <person name="Richardson P."/>
            <person name="Lucas S."/>
            <person name="Kohara Y."/>
            <person name="Levine M."/>
            <person name="Satoh N."/>
            <person name="Rokhsar D.S."/>
        </authorList>
    </citation>
    <scope>NUCLEOTIDE SEQUENCE [LARGE SCALE GENOMIC DNA]</scope>
</reference>
<dbReference type="GeneTree" id="ENSGT00660000095958"/>
<dbReference type="Ensembl" id="ENSCINT00000031548.1">
    <property type="protein sequence ID" value="ENSCINP00000032333.1"/>
    <property type="gene ID" value="ENSCING00000023603.1"/>
</dbReference>
<evidence type="ECO:0000313" key="3">
    <source>
        <dbReference type="Proteomes" id="UP000008144"/>
    </source>
</evidence>
<dbReference type="AlphaFoldDB" id="H2XRP9"/>
<name>H2XRP9_CIOIN</name>
<protein>
    <recommendedName>
        <fullName evidence="4">Secreted protein</fullName>
    </recommendedName>
</protein>
<dbReference type="OMA" id="NNEARCA"/>
<sequence length="212" mass="23002">RAIICVLLLGNVAQGCHWFHHHRGKRSTTAQDTIHLRHYFANCLSSKLSGFDFASLVDYTVLSSAWYANNQLAICSDSGDTAQCWANKLDQFIDRKNILSGPVRGCIEEYAEDVGTGIFRHSTTAGRKKRQAATGGAPDTYTSCIATSSTLESEGSNIDITEVANFIENFTVIGCQGCGCGSNGNGYNISWTSKFAALTKADSPLRDVIRDC</sequence>
<evidence type="ECO:0000256" key="1">
    <source>
        <dbReference type="SAM" id="SignalP"/>
    </source>
</evidence>
<evidence type="ECO:0008006" key="4">
    <source>
        <dbReference type="Google" id="ProtNLM"/>
    </source>
</evidence>
<dbReference type="InParanoid" id="H2XRP9"/>
<organism evidence="2 3">
    <name type="scientific">Ciona intestinalis</name>
    <name type="common">Transparent sea squirt</name>
    <name type="synonym">Ascidia intestinalis</name>
    <dbReference type="NCBI Taxonomy" id="7719"/>
    <lineage>
        <taxon>Eukaryota</taxon>
        <taxon>Metazoa</taxon>
        <taxon>Chordata</taxon>
        <taxon>Tunicata</taxon>
        <taxon>Ascidiacea</taxon>
        <taxon>Phlebobranchia</taxon>
        <taxon>Cionidae</taxon>
        <taxon>Ciona</taxon>
    </lineage>
</organism>
<dbReference type="Proteomes" id="UP000008144">
    <property type="component" value="Unassembled WGS sequence"/>
</dbReference>
<keyword evidence="3" id="KW-1185">Reference proteome</keyword>
<proteinExistence type="predicted"/>
<reference evidence="2" key="2">
    <citation type="submission" date="2025-08" db="UniProtKB">
        <authorList>
            <consortium name="Ensembl"/>
        </authorList>
    </citation>
    <scope>IDENTIFICATION</scope>
</reference>
<evidence type="ECO:0000313" key="2">
    <source>
        <dbReference type="Ensembl" id="ENSCINP00000032333.1"/>
    </source>
</evidence>
<reference evidence="2" key="3">
    <citation type="submission" date="2025-09" db="UniProtKB">
        <authorList>
            <consortium name="Ensembl"/>
        </authorList>
    </citation>
    <scope>IDENTIFICATION</scope>
</reference>
<dbReference type="HOGENOM" id="CLU_1291539_0_0_1"/>
<accession>H2XRP9</accession>